<keyword evidence="2" id="KW-1185">Reference proteome</keyword>
<proteinExistence type="predicted"/>
<organism evidence="1 2">
    <name type="scientific">Hyalomma asiaticum</name>
    <name type="common">Tick</name>
    <dbReference type="NCBI Taxonomy" id="266040"/>
    <lineage>
        <taxon>Eukaryota</taxon>
        <taxon>Metazoa</taxon>
        <taxon>Ecdysozoa</taxon>
        <taxon>Arthropoda</taxon>
        <taxon>Chelicerata</taxon>
        <taxon>Arachnida</taxon>
        <taxon>Acari</taxon>
        <taxon>Parasitiformes</taxon>
        <taxon>Ixodida</taxon>
        <taxon>Ixodoidea</taxon>
        <taxon>Ixodidae</taxon>
        <taxon>Hyalomminae</taxon>
        <taxon>Hyalomma</taxon>
    </lineage>
</organism>
<reference evidence="1" key="1">
    <citation type="submission" date="2020-05" db="EMBL/GenBank/DDBJ databases">
        <title>Large-scale comparative analyses of tick genomes elucidate their genetic diversity and vector capacities.</title>
        <authorList>
            <person name="Jia N."/>
            <person name="Wang J."/>
            <person name="Shi W."/>
            <person name="Du L."/>
            <person name="Sun Y."/>
            <person name="Zhan W."/>
            <person name="Jiang J."/>
            <person name="Wang Q."/>
            <person name="Zhang B."/>
            <person name="Ji P."/>
            <person name="Sakyi L.B."/>
            <person name="Cui X."/>
            <person name="Yuan T."/>
            <person name="Jiang B."/>
            <person name="Yang W."/>
            <person name="Lam T.T.-Y."/>
            <person name="Chang Q."/>
            <person name="Ding S."/>
            <person name="Wang X."/>
            <person name="Zhu J."/>
            <person name="Ruan X."/>
            <person name="Zhao L."/>
            <person name="Wei J."/>
            <person name="Que T."/>
            <person name="Du C."/>
            <person name="Cheng J."/>
            <person name="Dai P."/>
            <person name="Han X."/>
            <person name="Huang E."/>
            <person name="Gao Y."/>
            <person name="Liu J."/>
            <person name="Shao H."/>
            <person name="Ye R."/>
            <person name="Li L."/>
            <person name="Wei W."/>
            <person name="Wang X."/>
            <person name="Wang C."/>
            <person name="Yang T."/>
            <person name="Huo Q."/>
            <person name="Li W."/>
            <person name="Guo W."/>
            <person name="Chen H."/>
            <person name="Zhou L."/>
            <person name="Ni X."/>
            <person name="Tian J."/>
            <person name="Zhou Y."/>
            <person name="Sheng Y."/>
            <person name="Liu T."/>
            <person name="Pan Y."/>
            <person name="Xia L."/>
            <person name="Li J."/>
            <person name="Zhao F."/>
            <person name="Cao W."/>
        </authorList>
    </citation>
    <scope>NUCLEOTIDE SEQUENCE</scope>
    <source>
        <strain evidence="1">Hyas-2018</strain>
    </source>
</reference>
<comment type="caution">
    <text evidence="1">The sequence shown here is derived from an EMBL/GenBank/DDBJ whole genome shotgun (WGS) entry which is preliminary data.</text>
</comment>
<name>A0ACB7SBY5_HYAAI</name>
<dbReference type="Proteomes" id="UP000821845">
    <property type="component" value="Chromosome 5"/>
</dbReference>
<protein>
    <submittedName>
        <fullName evidence="1">Uncharacterized protein</fullName>
    </submittedName>
</protein>
<evidence type="ECO:0000313" key="2">
    <source>
        <dbReference type="Proteomes" id="UP000821845"/>
    </source>
</evidence>
<sequence>MGVESKEPKSAPPREFHRLNSGLLFAKANFFLLYGASAIILPALSVYGHELGLNAASVGVVLTVVPFIVFLVRPLIAGISDRLQKIMPVLVCIIVFEAISLLFISSVPSLRTSSKQDTVLSLQLNLTASNATGSLVGIENQSCVAEHFRNSSVHCFLACPCQMGSHTSGDNASESCMLHHSVGLQPVSANLSSEFYLLSNESEALPSAGFQFKEATVTCSANCSVDLLPCLEKSADSAPASEDMHSLQFWLFLLLTSLIRIAISSAFSLSDTACFQQLGDKPQDYGLQRLWGTVGWGIMAPLSGLLIDYVNAWLGYKSFVPGFYMAVGLMAIQCVVGCSWRMGPSTHNKSILRNVGSLLRKPRHLCFLLDIFVVGSCSSIHWYYIYWYLQDLQASKLLMGLTLATQSFLGDLPFMFLSGWLISKLQHINVVRLAFLGFFLKFLGYSFMHNPWWAIAIELLQGPTYGSFYVAMTSYARSISVPGTEATFLSIIQGVFDCLGIAAGSCLGGLGLSYFGARKTYFIASFVPLVWLVVTVLIGQLITRCSSSEQDKVVVEEPTELAQPFMSSKSNRGDPPNEQPVEQL</sequence>
<accession>A0ACB7SBY5</accession>
<gene>
    <name evidence="1" type="ORF">HPB50_025655</name>
</gene>
<dbReference type="EMBL" id="CM023485">
    <property type="protein sequence ID" value="KAH6931587.1"/>
    <property type="molecule type" value="Genomic_DNA"/>
</dbReference>
<evidence type="ECO:0000313" key="1">
    <source>
        <dbReference type="EMBL" id="KAH6931587.1"/>
    </source>
</evidence>